<keyword evidence="2 3" id="KW-0378">Hydrolase</keyword>
<sequence>MLIVRQSARRRPRAGVVFATTLAMSILCLAVPASAASYLDSLRTLSRNANVSAMVIRLDDMSIIDEINPDQRLTPASVSKLYAAGAALEQFGPAHRFTSRFTTSGSVSGNTLNGNLVFVGGGDPALDNARLWTLINGLRERGVSRINGDLVVDDGLFGNVPCLTKDRCNAQRVASHAYSAPLSSAGVNFATIQTNVYAGERAGDPARVELLPRGLSGYLVANDVSTGLPSTRPSLSVWRTYDNGQSTLHLRGSLPMGTGPYKIHRAVTGPAEDTARVLAAMLDDMGIAVTGSVRVQGNIGGGNTLARVESDTLAEQLIPLMAYSNNYMADTLTLDLAADSGYNRPLTLPLASQALEALADRALRENFPMQAIAGNGAVLDSGSGLAVSNKLSARDLVALLSYMYRQPSLFPAFYGSIPVPLSAPSRTLKQGNFDWLTRINGKTGTLSEPVTVRALAGYFRLQNGGYGAFAFVINGTSSRPSLSYRQTVTAYQTDMESILADY</sequence>
<dbReference type="SUPFAM" id="SSF56601">
    <property type="entry name" value="beta-lactamase/transpeptidase-like"/>
    <property type="match status" value="1"/>
</dbReference>
<organism evidence="3 4">
    <name type="scientific">Salinisphaera shabanensis E1L3A</name>
    <dbReference type="NCBI Taxonomy" id="1033802"/>
    <lineage>
        <taxon>Bacteria</taxon>
        <taxon>Pseudomonadati</taxon>
        <taxon>Pseudomonadota</taxon>
        <taxon>Gammaproteobacteria</taxon>
        <taxon>Salinisphaerales</taxon>
        <taxon>Salinisphaeraceae</taxon>
        <taxon>Salinisphaera</taxon>
    </lineage>
</organism>
<proteinExistence type="inferred from homology"/>
<evidence type="ECO:0000313" key="4">
    <source>
        <dbReference type="Proteomes" id="UP000006242"/>
    </source>
</evidence>
<dbReference type="PRINTS" id="PR00922">
    <property type="entry name" value="DADACBPTASE3"/>
</dbReference>
<comment type="similarity">
    <text evidence="1">Belongs to the peptidase S13 family.</text>
</comment>
<dbReference type="AlphaFoldDB" id="U2EAN6"/>
<protein>
    <submittedName>
        <fullName evidence="3">D-alanyl-D-alanine-endopeptidase penicillin-binding protein 4</fullName>
        <ecNumber evidence="3">3.4.16.4</ecNumber>
    </submittedName>
</protein>
<dbReference type="GO" id="GO:0006508">
    <property type="term" value="P:proteolysis"/>
    <property type="evidence" value="ECO:0007669"/>
    <property type="project" value="InterPro"/>
</dbReference>
<dbReference type="Gene3D" id="3.40.710.10">
    <property type="entry name" value="DD-peptidase/beta-lactamase superfamily"/>
    <property type="match status" value="2"/>
</dbReference>
<dbReference type="PANTHER" id="PTHR30023:SF0">
    <property type="entry name" value="PENICILLIN-SENSITIVE CARBOXYPEPTIDASE A"/>
    <property type="match status" value="1"/>
</dbReference>
<name>U2EAN6_9GAMM</name>
<dbReference type="EMBL" id="AFNV02000001">
    <property type="protein sequence ID" value="ERJ20716.1"/>
    <property type="molecule type" value="Genomic_DNA"/>
</dbReference>
<dbReference type="GO" id="GO:0009002">
    <property type="term" value="F:serine-type D-Ala-D-Ala carboxypeptidase activity"/>
    <property type="evidence" value="ECO:0007669"/>
    <property type="project" value="UniProtKB-EC"/>
</dbReference>
<dbReference type="STRING" id="1033802.SSPSH_000053"/>
<keyword evidence="3" id="KW-0121">Carboxypeptidase</keyword>
<dbReference type="EC" id="3.4.16.4" evidence="3"/>
<dbReference type="GO" id="GO:0000270">
    <property type="term" value="P:peptidoglycan metabolic process"/>
    <property type="evidence" value="ECO:0007669"/>
    <property type="project" value="TreeGrafter"/>
</dbReference>
<dbReference type="Gene3D" id="3.50.80.20">
    <property type="entry name" value="D-Ala-D-Ala carboxypeptidase C, peptidase S13"/>
    <property type="match status" value="1"/>
</dbReference>
<dbReference type="InterPro" id="IPR012338">
    <property type="entry name" value="Beta-lactam/transpept-like"/>
</dbReference>
<evidence type="ECO:0000313" key="3">
    <source>
        <dbReference type="EMBL" id="ERJ20716.1"/>
    </source>
</evidence>
<evidence type="ECO:0000256" key="1">
    <source>
        <dbReference type="ARBA" id="ARBA00006096"/>
    </source>
</evidence>
<reference evidence="3 4" key="1">
    <citation type="journal article" date="2011" name="J. Bacteriol.">
        <title>Genome sequence of Salinisphaera shabanensis, a gammaproteobacterium from the harsh, variable environment of the brine-seawater interface of the Shaban Deep in the Red Sea.</title>
        <authorList>
            <person name="Antunes A."/>
            <person name="Alam I."/>
            <person name="Bajic V.B."/>
            <person name="Stingl U."/>
        </authorList>
    </citation>
    <scope>NUCLEOTIDE SEQUENCE [LARGE SCALE GENOMIC DNA]</scope>
    <source>
        <strain evidence="3 4">E1L3A</strain>
    </source>
</reference>
<accession>U2EAN6</accession>
<comment type="caution">
    <text evidence="3">The sequence shown here is derived from an EMBL/GenBank/DDBJ whole genome shotgun (WGS) entry which is preliminary data.</text>
</comment>
<keyword evidence="3" id="KW-0645">Protease</keyword>
<gene>
    <name evidence="3" type="ORF">SSPSH_000053</name>
</gene>
<dbReference type="PANTHER" id="PTHR30023">
    <property type="entry name" value="D-ALANYL-D-ALANINE CARBOXYPEPTIDASE"/>
    <property type="match status" value="1"/>
</dbReference>
<dbReference type="Proteomes" id="UP000006242">
    <property type="component" value="Unassembled WGS sequence"/>
</dbReference>
<dbReference type="eggNOG" id="COG2027">
    <property type="taxonomic scope" value="Bacteria"/>
</dbReference>
<keyword evidence="4" id="KW-1185">Reference proteome</keyword>
<dbReference type="InterPro" id="IPR000667">
    <property type="entry name" value="Peptidase_S13"/>
</dbReference>
<reference evidence="3 4" key="2">
    <citation type="journal article" date="2013" name="PLoS ONE">
        <title>INDIGO - INtegrated Data Warehouse of MIcrobial GenOmes with Examples from the Red Sea Extremophiles.</title>
        <authorList>
            <person name="Alam I."/>
            <person name="Antunes A."/>
            <person name="Kamau A.A."/>
            <person name="Ba Alawi W."/>
            <person name="Kalkatawi M."/>
            <person name="Stingl U."/>
            <person name="Bajic V.B."/>
        </authorList>
    </citation>
    <scope>NUCLEOTIDE SEQUENCE [LARGE SCALE GENOMIC DNA]</scope>
    <source>
        <strain evidence="3 4">E1L3A</strain>
    </source>
</reference>
<dbReference type="NCBIfam" id="TIGR00666">
    <property type="entry name" value="PBP4"/>
    <property type="match status" value="1"/>
</dbReference>
<evidence type="ECO:0000256" key="2">
    <source>
        <dbReference type="ARBA" id="ARBA00022801"/>
    </source>
</evidence>
<dbReference type="Pfam" id="PF02113">
    <property type="entry name" value="Peptidase_S13"/>
    <property type="match status" value="1"/>
</dbReference>